<dbReference type="Proteomes" id="UP000007880">
    <property type="component" value="Chromosome"/>
</dbReference>
<protein>
    <submittedName>
        <fullName evidence="1">Uncharacterized protein</fullName>
    </submittedName>
</protein>
<evidence type="ECO:0000313" key="1">
    <source>
        <dbReference type="EMBL" id="BAL99772.1"/>
    </source>
</evidence>
<accession>I0I3D5</accession>
<dbReference type="EMBL" id="AP012337">
    <property type="protein sequence ID" value="BAL99772.1"/>
    <property type="molecule type" value="Genomic_DNA"/>
</dbReference>
<dbReference type="PATRIC" id="fig|926550.5.peg.1934"/>
<dbReference type="KEGG" id="cap:CLDAP_17330"/>
<reference evidence="1 2" key="1">
    <citation type="submission" date="2012-02" db="EMBL/GenBank/DDBJ databases">
        <title>Complete genome sequence of Caldilinea aerophila DSM 14535 (= NBRC 102666).</title>
        <authorList>
            <person name="Oguchi A."/>
            <person name="Hosoyama A."/>
            <person name="Sekine M."/>
            <person name="Fukai R."/>
            <person name="Kato Y."/>
            <person name="Nakamura S."/>
            <person name="Hanada S."/>
            <person name="Yamazaki S."/>
            <person name="Fujita N."/>
        </authorList>
    </citation>
    <scope>NUCLEOTIDE SEQUENCE [LARGE SCALE GENOMIC DNA]</scope>
    <source>
        <strain evidence="2">DSM 14535 / JCM 11387 / NBRC 104270 / STL-6-O1</strain>
    </source>
</reference>
<sequence length="108" mass="12303">MAYYLVSAALKADLVEELRSRLERQEFRSMRPFGAALTKGLVGARLDLESGEAVWEEEDYCSPPLAMERAAVLDRYFDNLRVEQVSEGEGWRRIHALPSLWETVKKAG</sequence>
<proteinExistence type="predicted"/>
<evidence type="ECO:0000313" key="2">
    <source>
        <dbReference type="Proteomes" id="UP000007880"/>
    </source>
</evidence>
<dbReference type="AlphaFoldDB" id="I0I3D5"/>
<dbReference type="STRING" id="926550.CLDAP_17330"/>
<gene>
    <name evidence="1" type="ordered locus">CLDAP_17330</name>
</gene>
<dbReference type="HOGENOM" id="CLU_2165180_0_0_0"/>
<name>I0I3D5_CALAS</name>
<dbReference type="eggNOG" id="ENOG50333W5">
    <property type="taxonomic scope" value="Bacteria"/>
</dbReference>
<dbReference type="OrthoDB" id="164993at2"/>
<organism evidence="1 2">
    <name type="scientific">Caldilinea aerophila (strain DSM 14535 / JCM 11387 / NBRC 104270 / STL-6-O1)</name>
    <dbReference type="NCBI Taxonomy" id="926550"/>
    <lineage>
        <taxon>Bacteria</taxon>
        <taxon>Bacillati</taxon>
        <taxon>Chloroflexota</taxon>
        <taxon>Caldilineae</taxon>
        <taxon>Caldilineales</taxon>
        <taxon>Caldilineaceae</taxon>
        <taxon>Caldilinea</taxon>
    </lineage>
</organism>
<keyword evidence="2" id="KW-1185">Reference proteome</keyword>
<dbReference type="RefSeq" id="WP_014433010.1">
    <property type="nucleotide sequence ID" value="NC_017079.1"/>
</dbReference>